<dbReference type="Proteomes" id="UP001148184">
    <property type="component" value="Unassembled WGS sequence"/>
</dbReference>
<comment type="caution">
    <text evidence="2">The sequence shown here is derived from an EMBL/GenBank/DDBJ whole genome shotgun (WGS) entry which is preliminary data.</text>
</comment>
<evidence type="ECO:0000313" key="3">
    <source>
        <dbReference type="Proteomes" id="UP001148184"/>
    </source>
</evidence>
<keyword evidence="3" id="KW-1185">Reference proteome</keyword>
<reference evidence="2 3" key="1">
    <citation type="submission" date="2022-05" db="EMBL/GenBank/DDBJ databases">
        <title>Novel Pseudomonas spp. Isolated from a Rainbow Trout Aquaculture Facility.</title>
        <authorList>
            <person name="Testerman T."/>
            <person name="Graf J."/>
        </authorList>
    </citation>
    <scope>NUCLEOTIDE SEQUENCE [LARGE SCALE GENOMIC DNA]</scope>
    <source>
        <strain evidence="2 3">ID1025</strain>
    </source>
</reference>
<evidence type="ECO:0000313" key="2">
    <source>
        <dbReference type="EMBL" id="MDD1014689.1"/>
    </source>
</evidence>
<keyword evidence="1" id="KW-0472">Membrane</keyword>
<evidence type="ECO:0000256" key="1">
    <source>
        <dbReference type="SAM" id="Phobius"/>
    </source>
</evidence>
<dbReference type="RefSeq" id="WP_273893412.1">
    <property type="nucleotide sequence ID" value="NZ_JAMDGP010000066.1"/>
</dbReference>
<gene>
    <name evidence="2" type="ORF">M5G17_13495</name>
</gene>
<organism evidence="2 3">
    <name type="scientific">Pseudomonas rubra</name>
    <dbReference type="NCBI Taxonomy" id="2942627"/>
    <lineage>
        <taxon>Bacteria</taxon>
        <taxon>Pseudomonadati</taxon>
        <taxon>Pseudomonadota</taxon>
        <taxon>Gammaproteobacteria</taxon>
        <taxon>Pseudomonadales</taxon>
        <taxon>Pseudomonadaceae</taxon>
        <taxon>Pseudomonas</taxon>
    </lineage>
</organism>
<protein>
    <submittedName>
        <fullName evidence="2">Uncharacterized protein</fullName>
    </submittedName>
</protein>
<keyword evidence="1" id="KW-1133">Transmembrane helix</keyword>
<feature type="transmembrane region" description="Helical" evidence="1">
    <location>
        <begin position="20"/>
        <end position="39"/>
    </location>
</feature>
<sequence>MSDSWLSLFREKTVYEQIRVLLGMAGVFLLMGLAFLLFVQSFDEQGDEAAALFEGQITSAPSTLRQDSSIVYFQVRLTEANFRPSSRQVVYVAKELYQEAGLTPGARVDVYASGGGDELKIHKVLNTDGRVVFDEQFERQITSIKNDELLRYFSFFMILTLVCCSSAGVLWFRHTRLIQAGR</sequence>
<name>A0ABT5P9L9_9PSED</name>
<accession>A0ABT5P9L9</accession>
<proteinExistence type="predicted"/>
<dbReference type="EMBL" id="JAMDGZ010000027">
    <property type="protein sequence ID" value="MDD1014689.1"/>
    <property type="molecule type" value="Genomic_DNA"/>
</dbReference>
<keyword evidence="1" id="KW-0812">Transmembrane</keyword>
<feature type="transmembrane region" description="Helical" evidence="1">
    <location>
        <begin position="152"/>
        <end position="172"/>
    </location>
</feature>